<organism evidence="2 3">
    <name type="scientific">Candidatus Alloenteromonas pullicola</name>
    <dbReference type="NCBI Taxonomy" id="2840784"/>
    <lineage>
        <taxon>Bacteria</taxon>
        <taxon>Bacillati</taxon>
        <taxon>Bacillota</taxon>
        <taxon>Bacillota incertae sedis</taxon>
        <taxon>Candidatus Alloenteromonas</taxon>
    </lineage>
</organism>
<protein>
    <submittedName>
        <fullName evidence="2">IS30 family transposase</fullName>
    </submittedName>
</protein>
<dbReference type="InterPro" id="IPR051917">
    <property type="entry name" value="Transposase-Integrase"/>
</dbReference>
<reference evidence="2" key="2">
    <citation type="journal article" date="2021" name="PeerJ">
        <title>Extensive microbial diversity within the chicken gut microbiome revealed by metagenomics and culture.</title>
        <authorList>
            <person name="Gilroy R."/>
            <person name="Ravi A."/>
            <person name="Getino M."/>
            <person name="Pursley I."/>
            <person name="Horton D.L."/>
            <person name="Alikhan N.F."/>
            <person name="Baker D."/>
            <person name="Gharbi K."/>
            <person name="Hall N."/>
            <person name="Watson M."/>
            <person name="Adriaenssens E.M."/>
            <person name="Foster-Nyarko E."/>
            <person name="Jarju S."/>
            <person name="Secka A."/>
            <person name="Antonio M."/>
            <person name="Oren A."/>
            <person name="Chaudhuri R.R."/>
            <person name="La Ragione R."/>
            <person name="Hildebrand F."/>
            <person name="Pallen M.J."/>
        </authorList>
    </citation>
    <scope>NUCLEOTIDE SEQUENCE</scope>
    <source>
        <strain evidence="2">ChiGjej1B1-22543</strain>
    </source>
</reference>
<proteinExistence type="predicted"/>
<dbReference type="InterPro" id="IPR001584">
    <property type="entry name" value="Integrase_cat-core"/>
</dbReference>
<dbReference type="PANTHER" id="PTHR10948:SF23">
    <property type="entry name" value="TRANSPOSASE INSI FOR INSERTION SEQUENCE ELEMENT IS30A-RELATED"/>
    <property type="match status" value="1"/>
</dbReference>
<sequence length="385" mass="43255">KRRYARLSAEDRMVIQACILKRMTATQIAARIGFDKSTVSRELRNNATRKPGRAIPCPKRFLGLCNGCGTAAYCHREKAYYDFAEADARSMANRSAPRSCPKTPEGVVRAIDEAVSPRVSLGQSIHHIYATSPALRRLASESTVRRLCYRGLLSAKPHQLRRYVRFARKEAGRPREVALRDIRAVVGRTYRDYLRARKADPRANVAQYDSVIGKASDRKALLTITLPKYGFQFGILIDKGSPSSALRAIAGVFARIGKEQVGRIFPINLADNGSEFSYFPRIELSDGGEKVCSAYFTSPYKATDKAECERLHELVRHCLPKGHSLDSLTQEEVDEMYSNINSYVRKGKGDRAPYDIVRRKFGEGFLKGIGIRRVPKKKVRLLPII</sequence>
<comment type="caution">
    <text evidence="2">The sequence shown here is derived from an EMBL/GenBank/DDBJ whole genome shotgun (WGS) entry which is preliminary data.</text>
</comment>
<feature type="non-terminal residue" evidence="2">
    <location>
        <position position="1"/>
    </location>
</feature>
<reference evidence="2" key="1">
    <citation type="submission" date="2020-10" db="EMBL/GenBank/DDBJ databases">
        <authorList>
            <person name="Gilroy R."/>
        </authorList>
    </citation>
    <scope>NUCLEOTIDE SEQUENCE</scope>
    <source>
        <strain evidence="2">ChiGjej1B1-22543</strain>
    </source>
</reference>
<evidence type="ECO:0000259" key="1">
    <source>
        <dbReference type="PROSITE" id="PS50994"/>
    </source>
</evidence>
<dbReference type="GO" id="GO:0004803">
    <property type="term" value="F:transposase activity"/>
    <property type="evidence" value="ECO:0007669"/>
    <property type="project" value="TreeGrafter"/>
</dbReference>
<dbReference type="InterPro" id="IPR025246">
    <property type="entry name" value="IS30-like_HTH"/>
</dbReference>
<dbReference type="PROSITE" id="PS50994">
    <property type="entry name" value="INTEGRASE"/>
    <property type="match status" value="1"/>
</dbReference>
<dbReference type="GO" id="GO:0032196">
    <property type="term" value="P:transposition"/>
    <property type="evidence" value="ECO:0007669"/>
    <property type="project" value="TreeGrafter"/>
</dbReference>
<dbReference type="Pfam" id="PF13936">
    <property type="entry name" value="HTH_38"/>
    <property type="match status" value="1"/>
</dbReference>
<accession>A0A9D1LN82</accession>
<evidence type="ECO:0000313" key="2">
    <source>
        <dbReference type="EMBL" id="HIU44966.1"/>
    </source>
</evidence>
<gene>
    <name evidence="2" type="ORF">IAC52_01575</name>
</gene>
<dbReference type="PANTHER" id="PTHR10948">
    <property type="entry name" value="TRANSPOSASE"/>
    <property type="match status" value="1"/>
</dbReference>
<evidence type="ECO:0000313" key="3">
    <source>
        <dbReference type="Proteomes" id="UP000824070"/>
    </source>
</evidence>
<dbReference type="AlphaFoldDB" id="A0A9D1LN82"/>
<name>A0A9D1LN82_9FIRM</name>
<dbReference type="Proteomes" id="UP000824070">
    <property type="component" value="Unassembled WGS sequence"/>
</dbReference>
<feature type="domain" description="Integrase catalytic" evidence="1">
    <location>
        <begin position="197"/>
        <end position="361"/>
    </location>
</feature>
<dbReference type="EMBL" id="DVMV01000012">
    <property type="protein sequence ID" value="HIU44966.1"/>
    <property type="molecule type" value="Genomic_DNA"/>
</dbReference>
<dbReference type="GO" id="GO:0015074">
    <property type="term" value="P:DNA integration"/>
    <property type="evidence" value="ECO:0007669"/>
    <property type="project" value="InterPro"/>
</dbReference>
<dbReference type="GO" id="GO:0005829">
    <property type="term" value="C:cytosol"/>
    <property type="evidence" value="ECO:0007669"/>
    <property type="project" value="TreeGrafter"/>
</dbReference>